<dbReference type="HAMAP" id="MF_01385">
    <property type="entry name" value="UreF"/>
    <property type="match status" value="1"/>
</dbReference>
<dbReference type="InterPro" id="IPR038277">
    <property type="entry name" value="UreF_sf"/>
</dbReference>
<comment type="subcellular location">
    <subcellularLocation>
        <location evidence="3">Cytoplasm</location>
    </subcellularLocation>
</comment>
<accession>A0A2K8KEX2</accession>
<evidence type="ECO:0000256" key="1">
    <source>
        <dbReference type="ARBA" id="ARBA00022988"/>
    </source>
</evidence>
<proteinExistence type="inferred from homology"/>
<dbReference type="EMBL" id="CP024899">
    <property type="protein sequence ID" value="ATX65318.1"/>
    <property type="molecule type" value="Genomic_DNA"/>
</dbReference>
<keyword evidence="2 3" id="KW-0143">Chaperone</keyword>
<dbReference type="PANTHER" id="PTHR33620">
    <property type="entry name" value="UREASE ACCESSORY PROTEIN F"/>
    <property type="match status" value="1"/>
</dbReference>
<dbReference type="Pfam" id="PF01730">
    <property type="entry name" value="UreF"/>
    <property type="match status" value="1"/>
</dbReference>
<organism evidence="4 5">
    <name type="scientific">Roseinatronobacter bogoriensis subsp. barguzinensis</name>
    <dbReference type="NCBI Taxonomy" id="441209"/>
    <lineage>
        <taxon>Bacteria</taxon>
        <taxon>Pseudomonadati</taxon>
        <taxon>Pseudomonadota</taxon>
        <taxon>Alphaproteobacteria</taxon>
        <taxon>Rhodobacterales</taxon>
        <taxon>Paracoccaceae</taxon>
        <taxon>Roseinatronobacter</taxon>
    </lineage>
</organism>
<evidence type="ECO:0000313" key="5">
    <source>
        <dbReference type="Proteomes" id="UP000228948"/>
    </source>
</evidence>
<dbReference type="InterPro" id="IPR002639">
    <property type="entry name" value="UreF"/>
</dbReference>
<comment type="function">
    <text evidence="3">Required for maturation of urease via the functional incorporation of the urease nickel metallocenter.</text>
</comment>
<dbReference type="GO" id="GO:0016151">
    <property type="term" value="F:nickel cation binding"/>
    <property type="evidence" value="ECO:0007669"/>
    <property type="project" value="UniProtKB-UniRule"/>
</dbReference>
<evidence type="ECO:0000256" key="3">
    <source>
        <dbReference type="HAMAP-Rule" id="MF_01385"/>
    </source>
</evidence>
<dbReference type="Proteomes" id="UP000228948">
    <property type="component" value="Chromosome"/>
</dbReference>
<dbReference type="OrthoDB" id="9798772at2"/>
<keyword evidence="3" id="KW-0963">Cytoplasm</keyword>
<dbReference type="GO" id="GO:0005737">
    <property type="term" value="C:cytoplasm"/>
    <property type="evidence" value="ECO:0007669"/>
    <property type="project" value="UniProtKB-SubCell"/>
</dbReference>
<dbReference type="PANTHER" id="PTHR33620:SF1">
    <property type="entry name" value="UREASE ACCESSORY PROTEIN F"/>
    <property type="match status" value="1"/>
</dbReference>
<dbReference type="KEGG" id="rbg:BG454_05335"/>
<keyword evidence="1 3" id="KW-0996">Nickel insertion</keyword>
<dbReference type="Gene3D" id="1.10.4190.10">
    <property type="entry name" value="Urease accessory protein UreF"/>
    <property type="match status" value="1"/>
</dbReference>
<keyword evidence="5" id="KW-1185">Reference proteome</keyword>
<evidence type="ECO:0000313" key="4">
    <source>
        <dbReference type="EMBL" id="ATX65318.1"/>
    </source>
</evidence>
<comment type="similarity">
    <text evidence="3">Belongs to the UreF family.</text>
</comment>
<dbReference type="STRING" id="441209.GCA_001870665_01116"/>
<sequence length="212" mass="22644">MLATETLTLQHWLSPAFPTGAFAYSHGLEQVVARAEVSDASGLELWLADVLRFGSGWQDAVLLACALRDGADLTALDALCDALQPCAERMQETREQGAAFARTVGQITGRDLCPRALPIAVAEAALPLGLPPQTVIAFYLQTFLTNLITIGIRHVPLGQGEGHGVLARLLPLVQKTAHAASLACMDDLGNSCLGADMAAMEHETKEIRLFRT</sequence>
<reference evidence="4 5" key="1">
    <citation type="submission" date="2017-11" db="EMBL/GenBank/DDBJ databases">
        <title>Revised Sequence and Annotation of the Rhodobaca barguzinensis strain alga05 Genome.</title>
        <authorList>
            <person name="Kopejtka K."/>
            <person name="Tomasch J.M."/>
            <person name="Bunk B."/>
            <person name="Koblizek M."/>
        </authorList>
    </citation>
    <scope>NUCLEOTIDE SEQUENCE [LARGE SCALE GENOMIC DNA]</scope>
    <source>
        <strain evidence="5">alga05</strain>
    </source>
</reference>
<name>A0A2K8KEX2_9RHOB</name>
<protein>
    <recommendedName>
        <fullName evidence="3">Urease accessory protein UreF</fullName>
    </recommendedName>
</protein>
<comment type="subunit">
    <text evidence="3">UreD, UreF and UreG form a complex that acts as a GTP-hydrolysis-dependent molecular chaperone, activating the urease apoprotein by helping to assemble the nickel containing metallocenter of UreC. The UreE protein probably delivers the nickel.</text>
</comment>
<dbReference type="PIRSF" id="PIRSF009467">
    <property type="entry name" value="Ureas_acces_UreF"/>
    <property type="match status" value="1"/>
</dbReference>
<gene>
    <name evidence="3" type="primary">ureF</name>
    <name evidence="4" type="ORF">BG454_05335</name>
</gene>
<evidence type="ECO:0000256" key="2">
    <source>
        <dbReference type="ARBA" id="ARBA00023186"/>
    </source>
</evidence>
<dbReference type="AlphaFoldDB" id="A0A2K8KEX2"/>